<organism evidence="2 3">
    <name type="scientific">Recurvomyces mirabilis</name>
    <dbReference type="NCBI Taxonomy" id="574656"/>
    <lineage>
        <taxon>Eukaryota</taxon>
        <taxon>Fungi</taxon>
        <taxon>Dikarya</taxon>
        <taxon>Ascomycota</taxon>
        <taxon>Pezizomycotina</taxon>
        <taxon>Dothideomycetes</taxon>
        <taxon>Dothideomycetidae</taxon>
        <taxon>Mycosphaerellales</taxon>
        <taxon>Teratosphaeriaceae</taxon>
        <taxon>Recurvomyces</taxon>
    </lineage>
</organism>
<reference evidence="2" key="1">
    <citation type="submission" date="2023-07" db="EMBL/GenBank/DDBJ databases">
        <title>Black Yeasts Isolated from many extreme environments.</title>
        <authorList>
            <person name="Coleine C."/>
            <person name="Stajich J.E."/>
            <person name="Selbmann L."/>
        </authorList>
    </citation>
    <scope>NUCLEOTIDE SEQUENCE</scope>
    <source>
        <strain evidence="2">CCFEE 5485</strain>
    </source>
</reference>
<feature type="compositionally biased region" description="Pro residues" evidence="1">
    <location>
        <begin position="140"/>
        <end position="150"/>
    </location>
</feature>
<name>A0AAE0TRQ8_9PEZI</name>
<feature type="compositionally biased region" description="Low complexity" evidence="1">
    <location>
        <begin position="175"/>
        <end position="188"/>
    </location>
</feature>
<keyword evidence="3" id="KW-1185">Reference proteome</keyword>
<evidence type="ECO:0000313" key="3">
    <source>
        <dbReference type="Proteomes" id="UP001274830"/>
    </source>
</evidence>
<dbReference type="EMBL" id="JAUTXT010000053">
    <property type="protein sequence ID" value="KAK3670647.1"/>
    <property type="molecule type" value="Genomic_DNA"/>
</dbReference>
<dbReference type="Proteomes" id="UP001274830">
    <property type="component" value="Unassembled WGS sequence"/>
</dbReference>
<evidence type="ECO:0000256" key="1">
    <source>
        <dbReference type="SAM" id="MobiDB-lite"/>
    </source>
</evidence>
<proteinExistence type="predicted"/>
<dbReference type="AlphaFoldDB" id="A0AAE0TRQ8"/>
<protein>
    <submittedName>
        <fullName evidence="2">Uncharacterized protein</fullName>
    </submittedName>
</protein>
<feature type="region of interest" description="Disordered" evidence="1">
    <location>
        <begin position="34"/>
        <end position="57"/>
    </location>
</feature>
<accession>A0AAE0TRQ8</accession>
<sequence>MPKVHTHVTFPTSSVPVACNQKGWTLVYPDGFAQDIGTASGVEGDSSPSLPDPDDPVSIMQQFFAGAAEDGLEEPEISLVVEPLSAGANVEDDEEEGEEEPPKKKKKTTKEKATKTTKTTKTTPAEKKAGPAPKKKKTPASPPASPPAPVKRPRRAVRDSAPADYYDDPFGDKGLSLPSPTISSLTRS</sequence>
<feature type="compositionally biased region" description="Acidic residues" evidence="1">
    <location>
        <begin position="90"/>
        <end position="99"/>
    </location>
</feature>
<evidence type="ECO:0000313" key="2">
    <source>
        <dbReference type="EMBL" id="KAK3670647.1"/>
    </source>
</evidence>
<feature type="region of interest" description="Disordered" evidence="1">
    <location>
        <begin position="69"/>
        <end position="188"/>
    </location>
</feature>
<gene>
    <name evidence="2" type="ORF">LTR78_009482</name>
</gene>
<comment type="caution">
    <text evidence="2">The sequence shown here is derived from an EMBL/GenBank/DDBJ whole genome shotgun (WGS) entry which is preliminary data.</text>
</comment>